<accession>A0A1B0ZHZ3</accession>
<dbReference type="RefSeq" id="WP_065247708.1">
    <property type="nucleotide sequence ID" value="NZ_CP012117.1"/>
</dbReference>
<organism evidence="3 4">
    <name type="scientific">Dermabacter vaginalis</name>
    <dbReference type="NCBI Taxonomy" id="1630135"/>
    <lineage>
        <taxon>Bacteria</taxon>
        <taxon>Bacillati</taxon>
        <taxon>Actinomycetota</taxon>
        <taxon>Actinomycetes</taxon>
        <taxon>Micrococcales</taxon>
        <taxon>Dermabacteraceae</taxon>
        <taxon>Dermabacter</taxon>
    </lineage>
</organism>
<evidence type="ECO:0008006" key="5">
    <source>
        <dbReference type="Google" id="ProtNLM"/>
    </source>
</evidence>
<dbReference type="GO" id="GO:0016829">
    <property type="term" value="F:lyase activity"/>
    <property type="evidence" value="ECO:0007669"/>
    <property type="project" value="UniProtKB-KW"/>
</dbReference>
<gene>
    <name evidence="3" type="ORF">DAD186_09620</name>
</gene>
<protein>
    <recommendedName>
        <fullName evidence="5">Sirohydrochlorin chelatase</fullName>
    </recommendedName>
</protein>
<dbReference type="Proteomes" id="UP000092596">
    <property type="component" value="Chromosome"/>
</dbReference>
<dbReference type="PANTHER" id="PTHR33542">
    <property type="entry name" value="SIROHYDROCHLORIN FERROCHELATASE, CHLOROPLASTIC"/>
    <property type="match status" value="1"/>
</dbReference>
<dbReference type="Gene3D" id="3.40.50.1400">
    <property type="match status" value="2"/>
</dbReference>
<proteinExistence type="predicted"/>
<dbReference type="STRING" id="1630135.DAD186_09620"/>
<dbReference type="EMBL" id="CP012117">
    <property type="protein sequence ID" value="ANP27512.1"/>
    <property type="molecule type" value="Genomic_DNA"/>
</dbReference>
<evidence type="ECO:0000313" key="4">
    <source>
        <dbReference type="Proteomes" id="UP000092596"/>
    </source>
</evidence>
<dbReference type="InterPro" id="IPR002762">
    <property type="entry name" value="CbiX-like"/>
</dbReference>
<dbReference type="KEGG" id="dva:DAD186_09620"/>
<keyword evidence="1" id="KW-0479">Metal-binding</keyword>
<evidence type="ECO:0000313" key="3">
    <source>
        <dbReference type="EMBL" id="ANP27512.1"/>
    </source>
</evidence>
<dbReference type="AlphaFoldDB" id="A0A1B0ZHZ3"/>
<dbReference type="CDD" id="cd03416">
    <property type="entry name" value="CbiX_SirB_N"/>
    <property type="match status" value="1"/>
</dbReference>
<evidence type="ECO:0000256" key="2">
    <source>
        <dbReference type="ARBA" id="ARBA00023239"/>
    </source>
</evidence>
<keyword evidence="2" id="KW-0456">Lyase</keyword>
<dbReference type="PANTHER" id="PTHR33542:SF5">
    <property type="entry name" value="FERROCHELATASE CHE1"/>
    <property type="match status" value="1"/>
</dbReference>
<sequence length="240" mass="24812">MMHTETPALIGIAHGSRNPAAAVATESLVAKAGAILGVEAHAAYLEDFASPSIPEVAGALADHGYSSAIAVPLLFTEAYHATEDAPSELRDATLAHGLDLVQADVIGTGEDLVDVLETHLAGTEDQSARGEIVLLAVGSSRPGANETVESLATALAKRTGRDVRARFATCAPRLNDRLEAANTPGTVLPLFTAPGLLLDKARERAKGAGWQVLAHLGDALAPTVAARYETALEAISARED</sequence>
<evidence type="ECO:0000256" key="1">
    <source>
        <dbReference type="ARBA" id="ARBA00022723"/>
    </source>
</evidence>
<reference evidence="3 4" key="1">
    <citation type="submission" date="2015-06" db="EMBL/GenBank/DDBJ databases">
        <title>Investigation of pathophysiology for high-risk pregnancy and development of treatment modality based on it.</title>
        <authorList>
            <person name="Kim B.-C."/>
            <person name="Lim S."/>
        </authorList>
    </citation>
    <scope>NUCLEOTIDE SEQUENCE [LARGE SCALE GENOMIC DNA]</scope>
    <source>
        <strain evidence="3 4">AD1-86</strain>
    </source>
</reference>
<dbReference type="GO" id="GO:0046872">
    <property type="term" value="F:metal ion binding"/>
    <property type="evidence" value="ECO:0007669"/>
    <property type="project" value="UniProtKB-KW"/>
</dbReference>
<name>A0A1B0ZHZ3_9MICO</name>
<dbReference type="SUPFAM" id="SSF53800">
    <property type="entry name" value="Chelatase"/>
    <property type="match status" value="1"/>
</dbReference>
<dbReference type="Pfam" id="PF01903">
    <property type="entry name" value="CbiX"/>
    <property type="match status" value="1"/>
</dbReference>
<dbReference type="InterPro" id="IPR050963">
    <property type="entry name" value="Sirohydro_Cobaltochel/CbiX"/>
</dbReference>